<evidence type="ECO:0000256" key="1">
    <source>
        <dbReference type="ARBA" id="ARBA00004613"/>
    </source>
</evidence>
<dbReference type="SUPFAM" id="SSF48056">
    <property type="entry name" value="Di-copper centre-containing domain"/>
    <property type="match status" value="1"/>
</dbReference>
<dbReference type="PROSITE" id="PS00498">
    <property type="entry name" value="TYROSINASE_2"/>
    <property type="match status" value="1"/>
</dbReference>
<organism evidence="6 7">
    <name type="scientific">Patiria miniata</name>
    <name type="common">Bat star</name>
    <name type="synonym">Asterina miniata</name>
    <dbReference type="NCBI Taxonomy" id="46514"/>
    <lineage>
        <taxon>Eukaryota</taxon>
        <taxon>Metazoa</taxon>
        <taxon>Echinodermata</taxon>
        <taxon>Eleutherozoa</taxon>
        <taxon>Asterozoa</taxon>
        <taxon>Asteroidea</taxon>
        <taxon>Valvatacea</taxon>
        <taxon>Valvatida</taxon>
        <taxon>Asterinidae</taxon>
        <taxon>Patiria</taxon>
    </lineage>
</organism>
<sequence>MTATIMDFKQNSVLSLFSAVEHSSPALLQPVSRKAKARPPASALSSALEEISAPLVGYAFVPSSFKTAVPEADIFPSGIGILAKGHQFSIFKKSHADEAATVVNYLVSCDCFEKFQEDATRLREILNEGIYLYAISTAVLHRKDTSSTLLPPLWQVNPRNYFPGPIIKRAFDQARRGKSDASDGSTPPAFTTGSNRDPEFKLAWWREDCGFNAHHYHWHQSYPWRGVNGVTKDRQGELFYYMHQQMLARYDAERLAVGLMRVDSYSNWHLPIPEGYNPQLTDYYGAYQFAARPAGMILADNWRDPSDPTLIIQQGYHRDRLLDAINTGKFEKTDGHKVDVDINGLGAAIEANASTPNPDLYGSVGIHNRGHDILAGITDPDYRYNQAGGVMGDTSAAIRDPIFFRWHKFVDDLFFLHKIKLTPYNQTDLEFQNVQVDSVQVQVNDPARPANTLITRMEDVVVDIANDMFLNPNDKPNTEVNVTVKQVNHGRFNYKLGVTSNSRTPLKAAIRIFIAPSLDEHGTQYQLDSQRRLFIEMDKFVTTLKTGSNAITRRSTRSSVIKPRELTIAELKKRGTAAKEADDGCACRPDRYCECGWPEHMLVPRGTAAGMPFDLFVMVTNWANDSSTDDLDRGTSYCGVKDKTYPDKRPMGFPFDRKIDSALYKHVADFSKGFSNMKTLPIKITCV</sequence>
<dbReference type="PANTHER" id="PTHR11511">
    <property type="entry name" value="LARVAL STORAGE PROTEIN/PHENOLOXIDASE"/>
    <property type="match status" value="1"/>
</dbReference>
<dbReference type="GeneID" id="119738004"/>
<evidence type="ECO:0000256" key="2">
    <source>
        <dbReference type="ARBA" id="ARBA00022525"/>
    </source>
</evidence>
<dbReference type="Gene3D" id="1.10.1280.10">
    <property type="entry name" value="Di-copper center containing domain from catechol oxidase"/>
    <property type="match status" value="1"/>
</dbReference>
<dbReference type="InterPro" id="IPR008922">
    <property type="entry name" value="Di-copper_centre_dom_sf"/>
</dbReference>
<evidence type="ECO:0000256" key="4">
    <source>
        <dbReference type="ARBA" id="ARBA00023157"/>
    </source>
</evidence>
<dbReference type="PRINTS" id="PR00187">
    <property type="entry name" value="HAEMOCYANIN"/>
</dbReference>
<dbReference type="SUPFAM" id="SSF48050">
    <property type="entry name" value="Hemocyanin, N-terminal domain"/>
    <property type="match status" value="1"/>
</dbReference>
<accession>A0A914AWY8</accession>
<keyword evidence="3" id="KW-0479">Metal-binding</keyword>
<dbReference type="Gene3D" id="1.20.1370.10">
    <property type="entry name" value="Hemocyanin, N-terminal domain"/>
    <property type="match status" value="1"/>
</dbReference>
<dbReference type="InterPro" id="IPR013788">
    <property type="entry name" value="Hemocyanin/hexamerin"/>
</dbReference>
<dbReference type="GO" id="GO:0005576">
    <property type="term" value="C:extracellular region"/>
    <property type="evidence" value="ECO:0007669"/>
    <property type="project" value="UniProtKB-SubCell"/>
</dbReference>
<dbReference type="InterPro" id="IPR037020">
    <property type="entry name" value="Hemocyanin_C_sf"/>
</dbReference>
<keyword evidence="2" id="KW-0964">Secreted</keyword>
<dbReference type="RefSeq" id="XP_038068635.1">
    <property type="nucleotide sequence ID" value="XM_038212707.1"/>
</dbReference>
<evidence type="ECO:0000256" key="3">
    <source>
        <dbReference type="ARBA" id="ARBA00022723"/>
    </source>
</evidence>
<dbReference type="InterPro" id="IPR000896">
    <property type="entry name" value="Hemocyanin/hexamerin_mid_dom"/>
</dbReference>
<dbReference type="GO" id="GO:0046872">
    <property type="term" value="F:metal ion binding"/>
    <property type="evidence" value="ECO:0007669"/>
    <property type="project" value="UniProtKB-KW"/>
</dbReference>
<dbReference type="InterPro" id="IPR005204">
    <property type="entry name" value="Hemocyanin_N"/>
</dbReference>
<dbReference type="GO" id="GO:0016491">
    <property type="term" value="F:oxidoreductase activity"/>
    <property type="evidence" value="ECO:0007669"/>
    <property type="project" value="InterPro"/>
</dbReference>
<dbReference type="PANTHER" id="PTHR11511:SF4">
    <property type="entry name" value="PHENOLOXIDASE 2-RELATED"/>
    <property type="match status" value="1"/>
</dbReference>
<evidence type="ECO:0000313" key="6">
    <source>
        <dbReference type="EnsemblMetazoa" id="XP_038068635.1"/>
    </source>
</evidence>
<dbReference type="InterPro" id="IPR014756">
    <property type="entry name" value="Ig_E-set"/>
</dbReference>
<dbReference type="SUPFAM" id="SSF81296">
    <property type="entry name" value="E set domains"/>
    <property type="match status" value="1"/>
</dbReference>
<dbReference type="Pfam" id="PF03722">
    <property type="entry name" value="Hemocyanin_N"/>
    <property type="match status" value="1"/>
</dbReference>
<dbReference type="EnsemblMetazoa" id="XM_038212707.1">
    <property type="protein sequence ID" value="XP_038068635.1"/>
    <property type="gene ID" value="LOC119738004"/>
</dbReference>
<dbReference type="InterPro" id="IPR005203">
    <property type="entry name" value="Hemocyanin_C"/>
</dbReference>
<proteinExistence type="predicted"/>
<dbReference type="InterPro" id="IPR036697">
    <property type="entry name" value="Hemocyanin_N_sf"/>
</dbReference>
<comment type="subcellular location">
    <subcellularLocation>
        <location evidence="1">Secreted</location>
    </subcellularLocation>
</comment>
<keyword evidence="4" id="KW-1015">Disulfide bond</keyword>
<name>A0A914AWY8_PATMI</name>
<dbReference type="OrthoDB" id="8119704at2759"/>
<dbReference type="Pfam" id="PF00372">
    <property type="entry name" value="Hemocyanin_M"/>
    <property type="match status" value="1"/>
</dbReference>
<dbReference type="Gene3D" id="2.60.40.1520">
    <property type="entry name" value="Hemocyanin, C-terminal domain"/>
    <property type="match status" value="1"/>
</dbReference>
<dbReference type="OMA" id="NINGLPY"/>
<evidence type="ECO:0000313" key="7">
    <source>
        <dbReference type="Proteomes" id="UP000887568"/>
    </source>
</evidence>
<feature type="domain" description="Tyrosinase copper-binding" evidence="5">
    <location>
        <begin position="400"/>
        <end position="411"/>
    </location>
</feature>
<protein>
    <recommendedName>
        <fullName evidence="5">Tyrosinase copper-binding domain-containing protein</fullName>
    </recommendedName>
</protein>
<evidence type="ECO:0000259" key="5">
    <source>
        <dbReference type="PROSITE" id="PS00498"/>
    </source>
</evidence>
<dbReference type="Proteomes" id="UP000887568">
    <property type="component" value="Unplaced"/>
</dbReference>
<reference evidence="6" key="1">
    <citation type="submission" date="2022-11" db="UniProtKB">
        <authorList>
            <consortium name="EnsemblMetazoa"/>
        </authorList>
    </citation>
    <scope>IDENTIFICATION</scope>
</reference>
<dbReference type="InterPro" id="IPR002227">
    <property type="entry name" value="Tyrosinase_Cu-bd"/>
</dbReference>
<dbReference type="Pfam" id="PF03723">
    <property type="entry name" value="Hemocyanin_C"/>
    <property type="match status" value="1"/>
</dbReference>
<keyword evidence="7" id="KW-1185">Reference proteome</keyword>
<dbReference type="AlphaFoldDB" id="A0A914AWY8"/>